<organism evidence="3 4">
    <name type="scientific">Pomacea canaliculata</name>
    <name type="common">Golden apple snail</name>
    <dbReference type="NCBI Taxonomy" id="400727"/>
    <lineage>
        <taxon>Eukaryota</taxon>
        <taxon>Metazoa</taxon>
        <taxon>Spiralia</taxon>
        <taxon>Lophotrochozoa</taxon>
        <taxon>Mollusca</taxon>
        <taxon>Gastropoda</taxon>
        <taxon>Caenogastropoda</taxon>
        <taxon>Architaenioglossa</taxon>
        <taxon>Ampullarioidea</taxon>
        <taxon>Ampullariidae</taxon>
        <taxon>Pomacea</taxon>
    </lineage>
</organism>
<dbReference type="Pfam" id="PF01585">
    <property type="entry name" value="G-patch"/>
    <property type="match status" value="1"/>
</dbReference>
<dbReference type="GO" id="GO:0003676">
    <property type="term" value="F:nucleic acid binding"/>
    <property type="evidence" value="ECO:0007669"/>
    <property type="project" value="InterPro"/>
</dbReference>
<name>A0A2T7NPR1_POMCA</name>
<dbReference type="OMA" id="GGFHCFH"/>
<dbReference type="GO" id="GO:0045893">
    <property type="term" value="P:positive regulation of DNA-templated transcription"/>
    <property type="evidence" value="ECO:0007669"/>
    <property type="project" value="TreeGrafter"/>
</dbReference>
<sequence>MAQTTAAEDTETFAVINNIPSSYHSADLRKFFSQFVESEGFQCFHFRHRPEHQSVRKSDGVSSDSEHSKETKPTDITTYCCIIKVKETRFLELIRTYHQRHWQDHNGDSMQNRCLISRLKTSSSSIQPSPSLNPRTESSTAAYITRGERKSIPSNREVFRAEDLLNLPELRPPSIMPNGNVGTPTAHFLRLINECRLPASIIKKLQLDFPKSKTKGKYGSVPFDYQTKGSSFINSDSCSSASQSLSGESRKDHKASSATHTKLNIDSTTETNFHLAGEKETQRVEEPTYKKLRREKKLERKATKRLMAENIEEKMIDAEKGGSDSGDDNDTCEEWERHEAMYDDVTNQERNKERLYEEEMEIVWEKGGSGLVFYTDAQYWEEKEGDFDEQTADDLDVDMSIYYEKGSGDKDIRDFVDIRREQRRRRGAEETDRFTIGIGKFELYTKGFGRKIMEKQGWKDGCGLGSSVQGMADALENEGQNPRNKKGLGYHGEKLVRYAPKRRRDERKVLISTMYDSPSQADSPETLLRRNDLNYTKLKGRIN</sequence>
<dbReference type="OrthoDB" id="5842926at2759"/>
<protein>
    <recommendedName>
        <fullName evidence="2">G-patch domain-containing protein</fullName>
    </recommendedName>
</protein>
<dbReference type="InterPro" id="IPR040341">
    <property type="entry name" value="GPATCH3"/>
</dbReference>
<feature type="domain" description="G-patch" evidence="2">
    <location>
        <begin position="445"/>
        <end position="493"/>
    </location>
</feature>
<accession>A0A2T7NPR1</accession>
<keyword evidence="4" id="KW-1185">Reference proteome</keyword>
<dbReference type="SMART" id="SM00443">
    <property type="entry name" value="G_patch"/>
    <property type="match status" value="1"/>
</dbReference>
<proteinExistence type="predicted"/>
<reference evidence="3 4" key="1">
    <citation type="submission" date="2018-04" db="EMBL/GenBank/DDBJ databases">
        <title>The genome of golden apple snail Pomacea canaliculata provides insight into stress tolerance and invasive adaptation.</title>
        <authorList>
            <person name="Liu C."/>
            <person name="Liu B."/>
            <person name="Ren Y."/>
            <person name="Zhang Y."/>
            <person name="Wang H."/>
            <person name="Li S."/>
            <person name="Jiang F."/>
            <person name="Yin L."/>
            <person name="Zhang G."/>
            <person name="Qian W."/>
            <person name="Fan W."/>
        </authorList>
    </citation>
    <scope>NUCLEOTIDE SEQUENCE [LARGE SCALE GENOMIC DNA]</scope>
    <source>
        <strain evidence="3">SZHN2017</strain>
        <tissue evidence="3">Muscle</tissue>
    </source>
</reference>
<dbReference type="EMBL" id="PZQS01000010">
    <property type="protein sequence ID" value="PVD23160.1"/>
    <property type="molecule type" value="Genomic_DNA"/>
</dbReference>
<dbReference type="PANTHER" id="PTHR14390:SF2">
    <property type="entry name" value="G PATCH DOMAIN-CONTAINING PROTEIN 3"/>
    <property type="match status" value="1"/>
</dbReference>
<evidence type="ECO:0000256" key="1">
    <source>
        <dbReference type="SAM" id="MobiDB-lite"/>
    </source>
</evidence>
<feature type="region of interest" description="Disordered" evidence="1">
    <location>
        <begin position="232"/>
        <end position="260"/>
    </location>
</feature>
<evidence type="ECO:0000259" key="2">
    <source>
        <dbReference type="PROSITE" id="PS50174"/>
    </source>
</evidence>
<evidence type="ECO:0000313" key="3">
    <source>
        <dbReference type="EMBL" id="PVD23160.1"/>
    </source>
</evidence>
<dbReference type="AlphaFoldDB" id="A0A2T7NPR1"/>
<evidence type="ECO:0000313" key="4">
    <source>
        <dbReference type="Proteomes" id="UP000245119"/>
    </source>
</evidence>
<comment type="caution">
    <text evidence="3">The sequence shown here is derived from an EMBL/GenBank/DDBJ whole genome shotgun (WGS) entry which is preliminary data.</text>
</comment>
<dbReference type="Proteomes" id="UP000245119">
    <property type="component" value="Linkage Group LG10"/>
</dbReference>
<dbReference type="GO" id="GO:0032480">
    <property type="term" value="P:negative regulation of type I interferon production"/>
    <property type="evidence" value="ECO:0007669"/>
    <property type="project" value="InterPro"/>
</dbReference>
<dbReference type="PROSITE" id="PS50174">
    <property type="entry name" value="G_PATCH"/>
    <property type="match status" value="1"/>
</dbReference>
<dbReference type="PANTHER" id="PTHR14390">
    <property type="entry name" value="G PATCH DOMAIN CONTAINING PROTEIN 3"/>
    <property type="match status" value="1"/>
</dbReference>
<feature type="compositionally biased region" description="Low complexity" evidence="1">
    <location>
        <begin position="235"/>
        <end position="247"/>
    </location>
</feature>
<gene>
    <name evidence="3" type="ORF">C0Q70_16423</name>
</gene>
<dbReference type="GO" id="GO:0039536">
    <property type="term" value="P:negative regulation of RIG-I signaling pathway"/>
    <property type="evidence" value="ECO:0007669"/>
    <property type="project" value="InterPro"/>
</dbReference>
<dbReference type="InterPro" id="IPR000467">
    <property type="entry name" value="G_patch_dom"/>
</dbReference>